<dbReference type="EMBL" id="MTBM01000005">
    <property type="protein sequence ID" value="OSI10487.1"/>
    <property type="molecule type" value="Genomic_DNA"/>
</dbReference>
<evidence type="ECO:0000313" key="1">
    <source>
        <dbReference type="EMBL" id="OSI10487.1"/>
    </source>
</evidence>
<evidence type="ECO:0000313" key="2">
    <source>
        <dbReference type="Proteomes" id="UP000193466"/>
    </source>
</evidence>
<reference evidence="1 2" key="1">
    <citation type="submission" date="2017-01" db="EMBL/GenBank/DDBJ databases">
        <authorList>
            <person name="Wolfgang W.J."/>
            <person name="Cole J."/>
            <person name="Wroblewski D."/>
            <person name="Mcginnis J."/>
            <person name="Musser K.A."/>
        </authorList>
    </citation>
    <scope>NUCLEOTIDE SEQUENCE [LARGE SCALE GENOMIC DNA]</scope>
    <source>
        <strain evidence="1 2">DSM 21643</strain>
    </source>
</reference>
<organism evidence="1 2">
    <name type="scientific">Neisseria zoodegmatis</name>
    <dbReference type="NCBI Taxonomy" id="326523"/>
    <lineage>
        <taxon>Bacteria</taxon>
        <taxon>Pseudomonadati</taxon>
        <taxon>Pseudomonadota</taxon>
        <taxon>Betaproteobacteria</taxon>
        <taxon>Neisseriales</taxon>
        <taxon>Neisseriaceae</taxon>
        <taxon>Neisseria</taxon>
    </lineage>
</organism>
<gene>
    <name evidence="1" type="ORF">BWD10_05400</name>
</gene>
<dbReference type="Pfam" id="PF05947">
    <property type="entry name" value="T6SS_TssF"/>
    <property type="match status" value="1"/>
</dbReference>
<accession>A0ABX3WHB9</accession>
<dbReference type="PANTHER" id="PTHR35370">
    <property type="entry name" value="CYTOPLASMIC PROTEIN-RELATED-RELATED"/>
    <property type="match status" value="1"/>
</dbReference>
<comment type="caution">
    <text evidence="1">The sequence shown here is derived from an EMBL/GenBank/DDBJ whole genome shotgun (WGS) entry which is preliminary data.</text>
</comment>
<keyword evidence="2" id="KW-1185">Reference proteome</keyword>
<dbReference type="PIRSF" id="PIRSF028304">
    <property type="entry name" value="UCP028304"/>
    <property type="match status" value="1"/>
</dbReference>
<proteinExistence type="predicted"/>
<dbReference type="PANTHER" id="PTHR35370:SF4">
    <property type="entry name" value="TYPE VI SECRETION SYSTEM BASEPLATE SUBUNIT TSSF"/>
    <property type="match status" value="1"/>
</dbReference>
<name>A0ABX3WHB9_9NEIS</name>
<sequence length="592" mass="68800">MNMSDPTLKYFEEEMRYLREAGLEFSKAYPDRAALLNINRLGTRDPYVERLFEGFAFLTGRIQQKLNDDLPELTESLVNMLWPHYLRMIPSLTVLEFQPDFKTLQGNQTVEKGVPIQSEAVSVEDRQTRCIYRTTHDVQLVPLHILYSMLDHDLNGRSIIRIRFRFGEQMQRQQLDISKLRLYISAEEPVAFALRHALLHNVDHINLNVDGEKFAPEHNIKFSSVGFGSEERLWRKENNSFSGYQMLLEYFCFKQKFFFVDLEGIDFSDIPDSSSEFSVDVVLSKNYPVELKFDADALRLHCTPAINLFDMEAEPVRVDHLNHEYMIKPLLHDSINVEIYSVDAVDAFNHHAGTRYQYVPFSSFQHRGGLMKYDAPERYFHTRVKQGVGGKYETYLMLGGHAWEEQNPLPFETLSLKVTGTNGKIPRKTLRETQIRNKSSGIPNIIQVRNLLTPTLSCYPPTEDRFQWRILSHLAPNYLSLLNKDTLKGALAIYDWTEDELNKRKLNGILDVSHQQVRRLEKGMVQRGVHITLTLDEDAFEGEAEVYLFGELLNEFFAMYADLNLFTRFTIVSLPSGKQYQWKDSKTTTVRF</sequence>
<dbReference type="InterPro" id="IPR010272">
    <property type="entry name" value="T6SS_TssF"/>
</dbReference>
<dbReference type="Proteomes" id="UP000193466">
    <property type="component" value="Unassembled WGS sequence"/>
</dbReference>
<protein>
    <submittedName>
        <fullName evidence="1">Type VI secretion protein ImpG</fullName>
    </submittedName>
</protein>
<dbReference type="NCBIfam" id="TIGR03359">
    <property type="entry name" value="VI_chp_6"/>
    <property type="match status" value="1"/>
</dbReference>